<protein>
    <submittedName>
        <fullName evidence="1">Uncharacterized protein</fullName>
    </submittedName>
</protein>
<evidence type="ECO:0000313" key="2">
    <source>
        <dbReference type="Proteomes" id="UP000003191"/>
    </source>
</evidence>
<evidence type="ECO:0000313" key="1">
    <source>
        <dbReference type="EMBL" id="EFE89956.1"/>
    </source>
</evidence>
<proteinExistence type="predicted"/>
<dbReference type="Proteomes" id="UP000003191">
    <property type="component" value="Unassembled WGS sequence"/>
</dbReference>
<keyword evidence="2" id="KW-1185">Reference proteome</keyword>
<dbReference type="AlphaFoldDB" id="D4BMD7"/>
<dbReference type="EMBL" id="ACCG02000005">
    <property type="protein sequence ID" value="EFE89956.1"/>
    <property type="molecule type" value="Genomic_DNA"/>
</dbReference>
<name>D4BMD7_BIFBR</name>
<gene>
    <name evidence="1" type="ORF">BIFBRE_03231</name>
</gene>
<dbReference type="HOGENOM" id="CLU_3058991_0_0_11"/>
<comment type="caution">
    <text evidence="1">The sequence shown here is derived from an EMBL/GenBank/DDBJ whole genome shotgun (WGS) entry which is preliminary data.</text>
</comment>
<accession>D4BMD7</accession>
<sequence length="53" mass="6027">MLAERRIGFAQWRNSNGCLSATMVLRAPLRRIDAVSTALEDEYSHRSVYGIML</sequence>
<reference evidence="1 2" key="1">
    <citation type="submission" date="2010-02" db="EMBL/GenBank/DDBJ databases">
        <authorList>
            <person name="Weinstock G."/>
            <person name="Sodergren E."/>
            <person name="Clifton S."/>
            <person name="Fulton L."/>
            <person name="Fulton B."/>
            <person name="Courtney L."/>
            <person name="Fronick C."/>
            <person name="Harrison M."/>
            <person name="Strong C."/>
            <person name="Farmer C."/>
            <person name="Delahaunty K."/>
            <person name="Markovic C."/>
            <person name="Hall O."/>
            <person name="Minx P."/>
            <person name="Tomlinson C."/>
            <person name="Mitreva M."/>
            <person name="Nelson J."/>
            <person name="Hou S."/>
            <person name="Wollam A."/>
            <person name="Pepin K.H."/>
            <person name="Johnson M."/>
            <person name="Bhonagiri V."/>
            <person name="Zhang X."/>
            <person name="Suruliraj S."/>
            <person name="Warren W."/>
            <person name="Chinwalla A."/>
            <person name="Mardis E.R."/>
            <person name="Wilson R.K."/>
        </authorList>
    </citation>
    <scope>NUCLEOTIDE SEQUENCE [LARGE SCALE GENOMIC DNA]</scope>
    <source>
        <strain evidence="1 2">DSM 20213</strain>
    </source>
</reference>
<organism evidence="1 2">
    <name type="scientific">Bifidobacterium breve DSM 20213 = JCM 1192</name>
    <dbReference type="NCBI Taxonomy" id="518634"/>
    <lineage>
        <taxon>Bacteria</taxon>
        <taxon>Bacillati</taxon>
        <taxon>Actinomycetota</taxon>
        <taxon>Actinomycetes</taxon>
        <taxon>Bifidobacteriales</taxon>
        <taxon>Bifidobacteriaceae</taxon>
        <taxon>Bifidobacterium</taxon>
    </lineage>
</organism>